<evidence type="ECO:0000313" key="2">
    <source>
        <dbReference type="EMBL" id="GFT36963.1"/>
    </source>
</evidence>
<dbReference type="AlphaFoldDB" id="A0A8X6NXV2"/>
<dbReference type="EMBL" id="BMAW01014000">
    <property type="protein sequence ID" value="GFT36963.1"/>
    <property type="molecule type" value="Genomic_DNA"/>
</dbReference>
<evidence type="ECO:0000256" key="1">
    <source>
        <dbReference type="SAM" id="Phobius"/>
    </source>
</evidence>
<protein>
    <submittedName>
        <fullName evidence="2">Uncharacterized protein</fullName>
    </submittedName>
</protein>
<gene>
    <name evidence="2" type="ORF">NPIL_91711</name>
</gene>
<proteinExistence type="predicted"/>
<name>A0A8X6NXV2_NEPPI</name>
<dbReference type="Proteomes" id="UP000887013">
    <property type="component" value="Unassembled WGS sequence"/>
</dbReference>
<keyword evidence="1" id="KW-1133">Transmembrane helix</keyword>
<evidence type="ECO:0000313" key="3">
    <source>
        <dbReference type="Proteomes" id="UP000887013"/>
    </source>
</evidence>
<reference evidence="2" key="1">
    <citation type="submission" date="2020-08" db="EMBL/GenBank/DDBJ databases">
        <title>Multicomponent nature underlies the extraordinary mechanical properties of spider dragline silk.</title>
        <authorList>
            <person name="Kono N."/>
            <person name="Nakamura H."/>
            <person name="Mori M."/>
            <person name="Yoshida Y."/>
            <person name="Ohtoshi R."/>
            <person name="Malay A.D."/>
            <person name="Moran D.A.P."/>
            <person name="Tomita M."/>
            <person name="Numata K."/>
            <person name="Arakawa K."/>
        </authorList>
    </citation>
    <scope>NUCLEOTIDE SEQUENCE</scope>
</reference>
<keyword evidence="3" id="KW-1185">Reference proteome</keyword>
<sequence>MVLTNHTSNSSSHYDNHSLARCDRRYKYSVDARALRVSLFHLITLSVGSFFIILFIPSCTLCHHERPCPEMERFEEGGGGRGCSIPLSNCPHAISHVLPFGHVSSSTFA</sequence>
<keyword evidence="1" id="KW-0812">Transmembrane</keyword>
<feature type="transmembrane region" description="Helical" evidence="1">
    <location>
        <begin position="34"/>
        <end position="56"/>
    </location>
</feature>
<comment type="caution">
    <text evidence="2">The sequence shown here is derived from an EMBL/GenBank/DDBJ whole genome shotgun (WGS) entry which is preliminary data.</text>
</comment>
<organism evidence="2 3">
    <name type="scientific">Nephila pilipes</name>
    <name type="common">Giant wood spider</name>
    <name type="synonym">Nephila maculata</name>
    <dbReference type="NCBI Taxonomy" id="299642"/>
    <lineage>
        <taxon>Eukaryota</taxon>
        <taxon>Metazoa</taxon>
        <taxon>Ecdysozoa</taxon>
        <taxon>Arthropoda</taxon>
        <taxon>Chelicerata</taxon>
        <taxon>Arachnida</taxon>
        <taxon>Araneae</taxon>
        <taxon>Araneomorphae</taxon>
        <taxon>Entelegynae</taxon>
        <taxon>Araneoidea</taxon>
        <taxon>Nephilidae</taxon>
        <taxon>Nephila</taxon>
    </lineage>
</organism>
<accession>A0A8X6NXV2</accession>
<keyword evidence="1" id="KW-0472">Membrane</keyword>